<feature type="domain" description="EF-hand" evidence="1">
    <location>
        <begin position="60"/>
        <end position="95"/>
    </location>
</feature>
<dbReference type="PANTHER" id="PTHR20875:SF2">
    <property type="entry name" value="EF-HAND CALCIUM-BINDING DOMAIN-CONTAINING PROTEIN 6"/>
    <property type="match status" value="1"/>
</dbReference>
<dbReference type="Proteomes" id="UP000694423">
    <property type="component" value="Unplaced"/>
</dbReference>
<dbReference type="AlphaFoldDB" id="A0A8C4J1L6"/>
<name>A0A8C4J1L6_DRONO</name>
<protein>
    <recommendedName>
        <fullName evidence="1">EF-hand domain-containing protein</fullName>
    </recommendedName>
</protein>
<keyword evidence="3" id="KW-1185">Reference proteome</keyword>
<dbReference type="Pfam" id="PF13202">
    <property type="entry name" value="EF-hand_5"/>
    <property type="match status" value="1"/>
</dbReference>
<accession>A0A8C4J1L6</accession>
<dbReference type="InterPro" id="IPR011992">
    <property type="entry name" value="EF-hand-dom_pair"/>
</dbReference>
<dbReference type="Ensembl" id="ENSDNVT00000002073.1">
    <property type="protein sequence ID" value="ENSDNVP00000001719.1"/>
    <property type="gene ID" value="ENSDNVG00000001256.1"/>
</dbReference>
<dbReference type="InterPro" id="IPR052603">
    <property type="entry name" value="EFCB6"/>
</dbReference>
<dbReference type="SUPFAM" id="SSF47473">
    <property type="entry name" value="EF-hand"/>
    <property type="match status" value="2"/>
</dbReference>
<reference evidence="2" key="2">
    <citation type="submission" date="2025-09" db="UniProtKB">
        <authorList>
            <consortium name="Ensembl"/>
        </authorList>
    </citation>
    <scope>IDENTIFICATION</scope>
</reference>
<dbReference type="CDD" id="cd00051">
    <property type="entry name" value="EFh"/>
    <property type="match status" value="1"/>
</dbReference>
<dbReference type="Gene3D" id="1.10.238.10">
    <property type="entry name" value="EF-hand"/>
    <property type="match status" value="3"/>
</dbReference>
<evidence type="ECO:0000313" key="3">
    <source>
        <dbReference type="Proteomes" id="UP000694423"/>
    </source>
</evidence>
<feature type="domain" description="EF-hand" evidence="1">
    <location>
        <begin position="227"/>
        <end position="262"/>
    </location>
</feature>
<evidence type="ECO:0000259" key="1">
    <source>
        <dbReference type="PROSITE" id="PS50222"/>
    </source>
</evidence>
<reference evidence="2" key="1">
    <citation type="submission" date="2025-08" db="UniProtKB">
        <authorList>
            <consortium name="Ensembl"/>
        </authorList>
    </citation>
    <scope>IDENTIFICATION</scope>
</reference>
<dbReference type="PROSITE" id="PS50222">
    <property type="entry name" value="EF_HAND_2"/>
    <property type="match status" value="2"/>
</dbReference>
<dbReference type="GO" id="GO:0005509">
    <property type="term" value="F:calcium ion binding"/>
    <property type="evidence" value="ECO:0007669"/>
    <property type="project" value="InterPro"/>
</dbReference>
<organism evidence="2 3">
    <name type="scientific">Dromaius novaehollandiae</name>
    <name type="common">Emu</name>
    <dbReference type="NCBI Taxonomy" id="8790"/>
    <lineage>
        <taxon>Eukaryota</taxon>
        <taxon>Metazoa</taxon>
        <taxon>Chordata</taxon>
        <taxon>Craniata</taxon>
        <taxon>Vertebrata</taxon>
        <taxon>Euteleostomi</taxon>
        <taxon>Archelosauria</taxon>
        <taxon>Archosauria</taxon>
        <taxon>Dinosauria</taxon>
        <taxon>Saurischia</taxon>
        <taxon>Theropoda</taxon>
        <taxon>Coelurosauria</taxon>
        <taxon>Aves</taxon>
        <taxon>Palaeognathae</taxon>
        <taxon>Casuariiformes</taxon>
        <taxon>Dromaiidae</taxon>
        <taxon>Dromaius</taxon>
    </lineage>
</organism>
<sequence length="300" mass="34805">SMNLLLIPKWTFLLQVILNYYHARLLPSQFISLFFLSFSVPDPTLFSRDIGQILLQKTAEKEDELKKAFQTLDVDQTLTVTKGEFRRVIETFLFPLTQAEFDAMLAEVCYVIAVYNHLEAVLIDVKNKISTGFKPIAKNVKSIIRSCRLFDYNHSGQIQRHTLRHILEITCFRMKDSEFEKDSNVMDYKKFLKNFGINTDTVKEKSTENQVPGMSKHYKLYSLQLCSAYQDIEKAFRAIDVSQSGFISLDYLKSVINGFVFPLPNETFQESSVISYCLFHTHSSKTIIRYEIFLLPTAFF</sequence>
<dbReference type="GO" id="GO:0005654">
    <property type="term" value="C:nucleoplasm"/>
    <property type="evidence" value="ECO:0007669"/>
    <property type="project" value="TreeGrafter"/>
</dbReference>
<evidence type="ECO:0000313" key="2">
    <source>
        <dbReference type="Ensembl" id="ENSDNVP00000001719.1"/>
    </source>
</evidence>
<proteinExistence type="predicted"/>
<dbReference type="InterPro" id="IPR002048">
    <property type="entry name" value="EF_hand_dom"/>
</dbReference>
<dbReference type="PANTHER" id="PTHR20875">
    <property type="entry name" value="EF-HAND CALCIUM-BINDING DOMAIN-CONTAINING PROTEIN 6-RELATED"/>
    <property type="match status" value="1"/>
</dbReference>
<dbReference type="SMART" id="SM00054">
    <property type="entry name" value="EFh"/>
    <property type="match status" value="3"/>
</dbReference>